<keyword evidence="1" id="KW-0812">Transmembrane</keyword>
<comment type="caution">
    <text evidence="2">The sequence shown here is derived from an EMBL/GenBank/DDBJ whole genome shotgun (WGS) entry which is preliminary data.</text>
</comment>
<dbReference type="EMBL" id="JAARPL010000010">
    <property type="protein sequence ID" value="MBC1373407.1"/>
    <property type="molecule type" value="Genomic_DNA"/>
</dbReference>
<evidence type="ECO:0000256" key="1">
    <source>
        <dbReference type="SAM" id="Phobius"/>
    </source>
</evidence>
<protein>
    <recommendedName>
        <fullName evidence="4">Polymerase</fullName>
    </recommendedName>
</protein>
<feature type="transmembrane region" description="Helical" evidence="1">
    <location>
        <begin position="350"/>
        <end position="369"/>
    </location>
</feature>
<keyword evidence="1" id="KW-1133">Transmembrane helix</keyword>
<feature type="transmembrane region" description="Helical" evidence="1">
    <location>
        <begin position="102"/>
        <end position="119"/>
    </location>
</feature>
<accession>A0A841Y916</accession>
<dbReference type="Proteomes" id="UP000591929">
    <property type="component" value="Unassembled WGS sequence"/>
</dbReference>
<feature type="transmembrane region" description="Helical" evidence="1">
    <location>
        <begin position="246"/>
        <end position="265"/>
    </location>
</feature>
<proteinExistence type="predicted"/>
<organism evidence="2 3">
    <name type="scientific">Listeria booriae</name>
    <dbReference type="NCBI Taxonomy" id="1552123"/>
    <lineage>
        <taxon>Bacteria</taxon>
        <taxon>Bacillati</taxon>
        <taxon>Bacillota</taxon>
        <taxon>Bacilli</taxon>
        <taxon>Bacillales</taxon>
        <taxon>Listeriaceae</taxon>
        <taxon>Listeria</taxon>
    </lineage>
</organism>
<feature type="transmembrane region" description="Helical" evidence="1">
    <location>
        <begin position="43"/>
        <end position="63"/>
    </location>
</feature>
<keyword evidence="1" id="KW-0472">Membrane</keyword>
<dbReference type="AlphaFoldDB" id="A0A841Y916"/>
<evidence type="ECO:0000313" key="2">
    <source>
        <dbReference type="EMBL" id="MBC1373407.1"/>
    </source>
</evidence>
<feature type="transmembrane region" description="Helical" evidence="1">
    <location>
        <begin position="5"/>
        <end position="23"/>
    </location>
</feature>
<feature type="transmembrane region" description="Helical" evidence="1">
    <location>
        <begin position="221"/>
        <end position="240"/>
    </location>
</feature>
<evidence type="ECO:0008006" key="4">
    <source>
        <dbReference type="Google" id="ProtNLM"/>
    </source>
</evidence>
<gene>
    <name evidence="2" type="ORF">HB847_13590</name>
</gene>
<reference evidence="2 3" key="1">
    <citation type="submission" date="2020-03" db="EMBL/GenBank/DDBJ databases">
        <title>Soil Listeria distribution.</title>
        <authorList>
            <person name="Liao J."/>
            <person name="Wiedmann M."/>
        </authorList>
    </citation>
    <scope>NUCLEOTIDE SEQUENCE [LARGE SCALE GENOMIC DNA]</scope>
    <source>
        <strain evidence="2 3">FSL L7-1681</strain>
    </source>
</reference>
<sequence length="438" mass="49475">MTMKVVQYFLVSIYVLLLHISYVDFISPNFSYLGYRHVSVDSISIALTIALIFCPLLIAKVGVTQPSGILFWILYAIVYIPVLLIPNYLYGVVPWENWLTDFVLLGSMLLLYSVSSWRLLHIPLIKLKRTIVQWMYVLLTTGFFLYIVKVSGIHLKPPTDSEDIYAARLSFRQHTSPVVGYGMQWLAKIFNPILVVYGLVNKKWMFILLGFAMQYLLFTTNGLKSTLMSTALLILVAVALRKKGRYFSILFVGGLSCLLCLSVGYDYMTSSYEMTSLLSRRMIFTPGLLMNYYVDFFSHHEQMHLSYSILSGIFTNPYATTPPFIIGEAYFNRPDMAANANFFADGFANFGYSGIAIYTAVAAIIMWIYNSLAEGSIKLFAMLLLVMPVWSLTDTSLTTVFLTHGLLLAIISLYFIKCSGGEELDAKSVQYQLGPSLE</sequence>
<feature type="transmembrane region" description="Helical" evidence="1">
    <location>
        <begin position="399"/>
        <end position="416"/>
    </location>
</feature>
<feature type="transmembrane region" description="Helical" evidence="1">
    <location>
        <begin position="70"/>
        <end position="90"/>
    </location>
</feature>
<name>A0A841Y916_9LIST</name>
<dbReference type="RefSeq" id="WP_185377701.1">
    <property type="nucleotide sequence ID" value="NZ_JAARPL010000010.1"/>
</dbReference>
<evidence type="ECO:0000313" key="3">
    <source>
        <dbReference type="Proteomes" id="UP000591929"/>
    </source>
</evidence>
<feature type="transmembrane region" description="Helical" evidence="1">
    <location>
        <begin position="131"/>
        <end position="148"/>
    </location>
</feature>